<protein>
    <submittedName>
        <fullName evidence="4">Mercuric resistance operon regulatory protein</fullName>
    </submittedName>
</protein>
<dbReference type="InterPro" id="IPR000551">
    <property type="entry name" value="MerR-type_HTH_dom"/>
</dbReference>
<reference evidence="4 5" key="1">
    <citation type="submission" date="2022-03" db="EMBL/GenBank/DDBJ databases">
        <title>Complete genome of Streptomyces rimosus ssp. rimosus R7 (=ATCC 10970).</title>
        <authorList>
            <person name="Beganovic S."/>
            <person name="Ruckert C."/>
            <person name="Busche T."/>
            <person name="Kalinowski J."/>
            <person name="Wittmann C."/>
        </authorList>
    </citation>
    <scope>NUCLEOTIDE SEQUENCE [LARGE SCALE GENOMIC DNA]</scope>
    <source>
        <strain evidence="4 5">R7</strain>
    </source>
</reference>
<dbReference type="InterPro" id="IPR009061">
    <property type="entry name" value="DNA-bd_dom_put_sf"/>
</dbReference>
<evidence type="ECO:0000256" key="1">
    <source>
        <dbReference type="ARBA" id="ARBA00023125"/>
    </source>
</evidence>
<evidence type="ECO:0000313" key="4">
    <source>
        <dbReference type="EMBL" id="UNZ08412.1"/>
    </source>
</evidence>
<dbReference type="GeneID" id="66852437"/>
<dbReference type="Pfam" id="PF13411">
    <property type="entry name" value="MerR_1"/>
    <property type="match status" value="1"/>
</dbReference>
<feature type="coiled-coil region" evidence="2">
    <location>
        <begin position="79"/>
        <end position="106"/>
    </location>
</feature>
<accession>A0ABY3ZGA3</accession>
<dbReference type="SUPFAM" id="SSF46955">
    <property type="entry name" value="Putative DNA-binding domain"/>
    <property type="match status" value="1"/>
</dbReference>
<dbReference type="RefSeq" id="WP_003981411.1">
    <property type="nucleotide sequence ID" value="NZ_CP043497.1"/>
</dbReference>
<proteinExistence type="predicted"/>
<evidence type="ECO:0000256" key="2">
    <source>
        <dbReference type="SAM" id="Coils"/>
    </source>
</evidence>
<keyword evidence="1" id="KW-0238">DNA-binding</keyword>
<dbReference type="Gene3D" id="1.10.1660.10">
    <property type="match status" value="1"/>
</dbReference>
<keyword evidence="5" id="KW-1185">Reference proteome</keyword>
<dbReference type="PROSITE" id="PS50937">
    <property type="entry name" value="HTH_MERR_2"/>
    <property type="match status" value="1"/>
</dbReference>
<dbReference type="Proteomes" id="UP000829494">
    <property type="component" value="Chromosome"/>
</dbReference>
<dbReference type="CDD" id="cd00592">
    <property type="entry name" value="HTH_MerR-like"/>
    <property type="match status" value="1"/>
</dbReference>
<keyword evidence="2" id="KW-0175">Coiled coil</keyword>
<sequence length="265" mass="28842">MRIGELAGTAGITTRAVRHYHRIGLLPEPPRQPNGYREYSLRDAAELARIRRLTELGLSLDEVKDALADDAGKDLVEILTELDADLARQEEAIRQRRARLHQLLQQAAQSGRLPAEAPVSPELAAVFDDMARASARLPGPEPAMAAKERQLLALLETGSPGGDRGWLDAMVHSLTADPEAMRRAYAVYARLDELAEAAQDDPRVEETARAIADSVPDEAAQAMTLRNSGDAGEHGGFADAFFADFAPAQAAAMHRAIELLRERAR</sequence>
<evidence type="ECO:0000259" key="3">
    <source>
        <dbReference type="PROSITE" id="PS50937"/>
    </source>
</evidence>
<dbReference type="InterPro" id="IPR047057">
    <property type="entry name" value="MerR_fam"/>
</dbReference>
<name>A0ABY3ZGA3_STRRM</name>
<dbReference type="PANTHER" id="PTHR30204:SF93">
    <property type="entry name" value="HTH MERR-TYPE DOMAIN-CONTAINING PROTEIN"/>
    <property type="match status" value="1"/>
</dbReference>
<dbReference type="SMART" id="SM00422">
    <property type="entry name" value="HTH_MERR"/>
    <property type="match status" value="1"/>
</dbReference>
<organism evidence="4 5">
    <name type="scientific">Streptomyces rimosus subsp. rimosus</name>
    <dbReference type="NCBI Taxonomy" id="132474"/>
    <lineage>
        <taxon>Bacteria</taxon>
        <taxon>Bacillati</taxon>
        <taxon>Actinomycetota</taxon>
        <taxon>Actinomycetes</taxon>
        <taxon>Kitasatosporales</taxon>
        <taxon>Streptomycetaceae</taxon>
        <taxon>Streptomyces</taxon>
    </lineage>
</organism>
<dbReference type="PANTHER" id="PTHR30204">
    <property type="entry name" value="REDOX-CYCLING DRUG-SENSING TRANSCRIPTIONAL ACTIVATOR SOXR"/>
    <property type="match status" value="1"/>
</dbReference>
<evidence type="ECO:0000313" key="5">
    <source>
        <dbReference type="Proteomes" id="UP000829494"/>
    </source>
</evidence>
<dbReference type="EMBL" id="CP094298">
    <property type="protein sequence ID" value="UNZ08412.1"/>
    <property type="molecule type" value="Genomic_DNA"/>
</dbReference>
<dbReference type="PRINTS" id="PR00040">
    <property type="entry name" value="HTHMERR"/>
</dbReference>
<gene>
    <name evidence="4" type="primary">merR7</name>
    <name evidence="4" type="ORF">SRIMR7_40285</name>
</gene>
<feature type="domain" description="HTH merR-type" evidence="3">
    <location>
        <begin position="1"/>
        <end position="69"/>
    </location>
</feature>